<dbReference type="Gene3D" id="1.10.510.10">
    <property type="entry name" value="Transferase(Phosphotransferase) domain 1"/>
    <property type="match status" value="1"/>
</dbReference>
<name>A0A068UUL9_COFCA</name>
<protein>
    <recommendedName>
        <fullName evidence="1">non-specific serine/threonine protein kinase</fullName>
        <ecNumber evidence="1">2.7.11.1</ecNumber>
    </recommendedName>
</protein>
<keyword evidence="6" id="KW-0067">ATP-binding</keyword>
<dbReference type="InParanoid" id="A0A068UUL9"/>
<dbReference type="GO" id="GO:0005524">
    <property type="term" value="F:ATP binding"/>
    <property type="evidence" value="ECO:0007669"/>
    <property type="project" value="UniProtKB-KW"/>
</dbReference>
<keyword evidence="12" id="KW-1185">Reference proteome</keyword>
<dbReference type="AlphaFoldDB" id="A0A068UUL9"/>
<dbReference type="STRING" id="49390.A0A068UUL9"/>
<comment type="catalytic activity">
    <reaction evidence="8">
        <text>L-seryl-[protein] + ATP = O-phospho-L-seryl-[protein] + ADP + H(+)</text>
        <dbReference type="Rhea" id="RHEA:17989"/>
        <dbReference type="Rhea" id="RHEA-COMP:9863"/>
        <dbReference type="Rhea" id="RHEA-COMP:11604"/>
        <dbReference type="ChEBI" id="CHEBI:15378"/>
        <dbReference type="ChEBI" id="CHEBI:29999"/>
        <dbReference type="ChEBI" id="CHEBI:30616"/>
        <dbReference type="ChEBI" id="CHEBI:83421"/>
        <dbReference type="ChEBI" id="CHEBI:456216"/>
        <dbReference type="EC" id="2.7.11.1"/>
    </reaction>
</comment>
<evidence type="ECO:0000256" key="6">
    <source>
        <dbReference type="ARBA" id="ARBA00022840"/>
    </source>
</evidence>
<sequence length="170" mass="19736">MDVVQIVYCPNIIKDKIQLTWFFFPFVAVVLQRDGVPKGFASVIFCLVLHIIMVMHTLYQKCKLVHGNLSEYHILYFEGHLHVIDVSQSVDLDHPHALDFLREDCVHVSDFFRKHGAAIMTIRELFDFIVHLSINDDSVDSYLEDVGHECIYDLLLHLVVGSLIQCWTYM</sequence>
<keyword evidence="9" id="KW-0812">Transmembrane</keyword>
<feature type="domain" description="RIO-type" evidence="10">
    <location>
        <begin position="49"/>
        <end position="124"/>
    </location>
</feature>
<accession>A0A068UUL9</accession>
<keyword evidence="9" id="KW-1133">Transmembrane helix</keyword>
<proteinExistence type="predicted"/>
<dbReference type="InterPro" id="IPR051272">
    <property type="entry name" value="RIO-type_Ser/Thr_kinase"/>
</dbReference>
<evidence type="ECO:0000256" key="7">
    <source>
        <dbReference type="ARBA" id="ARBA00047899"/>
    </source>
</evidence>
<dbReference type="EC" id="2.7.11.1" evidence="1"/>
<evidence type="ECO:0000313" key="11">
    <source>
        <dbReference type="EMBL" id="CDP11969.1"/>
    </source>
</evidence>
<dbReference type="SUPFAM" id="SSF56112">
    <property type="entry name" value="Protein kinase-like (PK-like)"/>
    <property type="match status" value="1"/>
</dbReference>
<gene>
    <name evidence="11" type="ORF">GSCOC_T00035301001</name>
</gene>
<dbReference type="GO" id="GO:0004674">
    <property type="term" value="F:protein serine/threonine kinase activity"/>
    <property type="evidence" value="ECO:0007669"/>
    <property type="project" value="UniProtKB-KW"/>
</dbReference>
<keyword evidence="5" id="KW-0418">Kinase</keyword>
<dbReference type="PhylomeDB" id="A0A068UUL9"/>
<dbReference type="InterPro" id="IPR011009">
    <property type="entry name" value="Kinase-like_dom_sf"/>
</dbReference>
<dbReference type="Proteomes" id="UP000295252">
    <property type="component" value="Chromosome II"/>
</dbReference>
<keyword evidence="3" id="KW-0808">Transferase</keyword>
<dbReference type="Pfam" id="PF01163">
    <property type="entry name" value="RIO1"/>
    <property type="match status" value="1"/>
</dbReference>
<dbReference type="InterPro" id="IPR018934">
    <property type="entry name" value="RIO_dom"/>
</dbReference>
<evidence type="ECO:0000313" key="12">
    <source>
        <dbReference type="Proteomes" id="UP000295252"/>
    </source>
</evidence>
<dbReference type="Gramene" id="CDP11969">
    <property type="protein sequence ID" value="CDP11969"/>
    <property type="gene ID" value="GSCOC_T00035301001"/>
</dbReference>
<keyword evidence="4" id="KW-0547">Nucleotide-binding</keyword>
<evidence type="ECO:0000256" key="1">
    <source>
        <dbReference type="ARBA" id="ARBA00012513"/>
    </source>
</evidence>
<feature type="transmembrane region" description="Helical" evidence="9">
    <location>
        <begin position="39"/>
        <end position="59"/>
    </location>
</feature>
<evidence type="ECO:0000256" key="9">
    <source>
        <dbReference type="SAM" id="Phobius"/>
    </source>
</evidence>
<organism evidence="11 12">
    <name type="scientific">Coffea canephora</name>
    <name type="common">Robusta coffee</name>
    <dbReference type="NCBI Taxonomy" id="49390"/>
    <lineage>
        <taxon>Eukaryota</taxon>
        <taxon>Viridiplantae</taxon>
        <taxon>Streptophyta</taxon>
        <taxon>Embryophyta</taxon>
        <taxon>Tracheophyta</taxon>
        <taxon>Spermatophyta</taxon>
        <taxon>Magnoliopsida</taxon>
        <taxon>eudicotyledons</taxon>
        <taxon>Gunneridae</taxon>
        <taxon>Pentapetalae</taxon>
        <taxon>asterids</taxon>
        <taxon>lamiids</taxon>
        <taxon>Gentianales</taxon>
        <taxon>Rubiaceae</taxon>
        <taxon>Ixoroideae</taxon>
        <taxon>Gardenieae complex</taxon>
        <taxon>Bertiereae - Coffeeae clade</taxon>
        <taxon>Coffeeae</taxon>
        <taxon>Coffea</taxon>
    </lineage>
</organism>
<comment type="catalytic activity">
    <reaction evidence="7">
        <text>L-threonyl-[protein] + ATP = O-phospho-L-threonyl-[protein] + ADP + H(+)</text>
        <dbReference type="Rhea" id="RHEA:46608"/>
        <dbReference type="Rhea" id="RHEA-COMP:11060"/>
        <dbReference type="Rhea" id="RHEA-COMP:11605"/>
        <dbReference type="ChEBI" id="CHEBI:15378"/>
        <dbReference type="ChEBI" id="CHEBI:30013"/>
        <dbReference type="ChEBI" id="CHEBI:30616"/>
        <dbReference type="ChEBI" id="CHEBI:61977"/>
        <dbReference type="ChEBI" id="CHEBI:456216"/>
        <dbReference type="EC" id="2.7.11.1"/>
    </reaction>
</comment>
<keyword evidence="9" id="KW-0472">Membrane</keyword>
<evidence type="ECO:0000256" key="4">
    <source>
        <dbReference type="ARBA" id="ARBA00022741"/>
    </source>
</evidence>
<keyword evidence="2" id="KW-0723">Serine/threonine-protein kinase</keyword>
<dbReference type="EMBL" id="HG739145">
    <property type="protein sequence ID" value="CDP11969.1"/>
    <property type="molecule type" value="Genomic_DNA"/>
</dbReference>
<evidence type="ECO:0000256" key="2">
    <source>
        <dbReference type="ARBA" id="ARBA00022527"/>
    </source>
</evidence>
<evidence type="ECO:0000259" key="10">
    <source>
        <dbReference type="Pfam" id="PF01163"/>
    </source>
</evidence>
<evidence type="ECO:0000256" key="3">
    <source>
        <dbReference type="ARBA" id="ARBA00022679"/>
    </source>
</evidence>
<dbReference type="PANTHER" id="PTHR45723">
    <property type="entry name" value="SERINE/THREONINE-PROTEIN KINASE RIO1"/>
    <property type="match status" value="1"/>
</dbReference>
<evidence type="ECO:0000256" key="5">
    <source>
        <dbReference type="ARBA" id="ARBA00022777"/>
    </source>
</evidence>
<reference evidence="12" key="1">
    <citation type="journal article" date="2014" name="Science">
        <title>The coffee genome provides insight into the convergent evolution of caffeine biosynthesis.</title>
        <authorList>
            <person name="Denoeud F."/>
            <person name="Carretero-Paulet L."/>
            <person name="Dereeper A."/>
            <person name="Droc G."/>
            <person name="Guyot R."/>
            <person name="Pietrella M."/>
            <person name="Zheng C."/>
            <person name="Alberti A."/>
            <person name="Anthony F."/>
            <person name="Aprea G."/>
            <person name="Aury J.M."/>
            <person name="Bento P."/>
            <person name="Bernard M."/>
            <person name="Bocs S."/>
            <person name="Campa C."/>
            <person name="Cenci A."/>
            <person name="Combes M.C."/>
            <person name="Crouzillat D."/>
            <person name="Da Silva C."/>
            <person name="Daddiego L."/>
            <person name="De Bellis F."/>
            <person name="Dussert S."/>
            <person name="Garsmeur O."/>
            <person name="Gayraud T."/>
            <person name="Guignon V."/>
            <person name="Jahn K."/>
            <person name="Jamilloux V."/>
            <person name="Joet T."/>
            <person name="Labadie K."/>
            <person name="Lan T."/>
            <person name="Leclercq J."/>
            <person name="Lepelley M."/>
            <person name="Leroy T."/>
            <person name="Li L.T."/>
            <person name="Librado P."/>
            <person name="Lopez L."/>
            <person name="Munoz A."/>
            <person name="Noel B."/>
            <person name="Pallavicini A."/>
            <person name="Perrotta G."/>
            <person name="Poncet V."/>
            <person name="Pot D."/>
            <person name="Priyono X."/>
            <person name="Rigoreau M."/>
            <person name="Rouard M."/>
            <person name="Rozas J."/>
            <person name="Tranchant-Dubreuil C."/>
            <person name="VanBuren R."/>
            <person name="Zhang Q."/>
            <person name="Andrade A.C."/>
            <person name="Argout X."/>
            <person name="Bertrand B."/>
            <person name="de Kochko A."/>
            <person name="Graziosi G."/>
            <person name="Henry R.J."/>
            <person name="Jayarama X."/>
            <person name="Ming R."/>
            <person name="Nagai C."/>
            <person name="Rounsley S."/>
            <person name="Sankoff D."/>
            <person name="Giuliano G."/>
            <person name="Albert V.A."/>
            <person name="Wincker P."/>
            <person name="Lashermes P."/>
        </authorList>
    </citation>
    <scope>NUCLEOTIDE SEQUENCE [LARGE SCALE GENOMIC DNA]</scope>
    <source>
        <strain evidence="12">cv. DH200-94</strain>
    </source>
</reference>
<evidence type="ECO:0000256" key="8">
    <source>
        <dbReference type="ARBA" id="ARBA00048679"/>
    </source>
</evidence>